<keyword evidence="1" id="KW-0472">Membrane</keyword>
<sequence>MSYPNYDASYYGPPPQSHPNGTTILVLGILSLVVCGILGPFAWVMGNKALREIDESGHYFENRGTIQAGRICGIISSALMIIGVGVFVLMFGIGMIASISSPSSY</sequence>
<protein>
    <submittedName>
        <fullName evidence="2">DUF4190 domain-containing protein</fullName>
    </submittedName>
</protein>
<dbReference type="EMBL" id="JBHSBI010000007">
    <property type="protein sequence ID" value="MFC4008828.1"/>
    <property type="molecule type" value="Genomic_DNA"/>
</dbReference>
<feature type="transmembrane region" description="Helical" evidence="1">
    <location>
        <begin position="24"/>
        <end position="44"/>
    </location>
</feature>
<evidence type="ECO:0000313" key="2">
    <source>
        <dbReference type="EMBL" id="MFC4008828.1"/>
    </source>
</evidence>
<name>A0ABV8G847_9ACTN</name>
<gene>
    <name evidence="2" type="ORF">ACFOY2_16475</name>
</gene>
<organism evidence="2 3">
    <name type="scientific">Nonomuraea purpurea</name>
    <dbReference type="NCBI Taxonomy" id="1849276"/>
    <lineage>
        <taxon>Bacteria</taxon>
        <taxon>Bacillati</taxon>
        <taxon>Actinomycetota</taxon>
        <taxon>Actinomycetes</taxon>
        <taxon>Streptosporangiales</taxon>
        <taxon>Streptosporangiaceae</taxon>
        <taxon>Nonomuraea</taxon>
    </lineage>
</organism>
<evidence type="ECO:0000256" key="1">
    <source>
        <dbReference type="SAM" id="Phobius"/>
    </source>
</evidence>
<evidence type="ECO:0000313" key="3">
    <source>
        <dbReference type="Proteomes" id="UP001595851"/>
    </source>
</evidence>
<feature type="transmembrane region" description="Helical" evidence="1">
    <location>
        <begin position="71"/>
        <end position="99"/>
    </location>
</feature>
<accession>A0ABV8G847</accession>
<keyword evidence="1" id="KW-0812">Transmembrane</keyword>
<dbReference type="RefSeq" id="WP_379528890.1">
    <property type="nucleotide sequence ID" value="NZ_JBHSBI010000007.1"/>
</dbReference>
<keyword evidence="3" id="KW-1185">Reference proteome</keyword>
<comment type="caution">
    <text evidence="2">The sequence shown here is derived from an EMBL/GenBank/DDBJ whole genome shotgun (WGS) entry which is preliminary data.</text>
</comment>
<keyword evidence="1" id="KW-1133">Transmembrane helix</keyword>
<reference evidence="3" key="1">
    <citation type="journal article" date="2019" name="Int. J. Syst. Evol. Microbiol.">
        <title>The Global Catalogue of Microorganisms (GCM) 10K type strain sequencing project: providing services to taxonomists for standard genome sequencing and annotation.</title>
        <authorList>
            <consortium name="The Broad Institute Genomics Platform"/>
            <consortium name="The Broad Institute Genome Sequencing Center for Infectious Disease"/>
            <person name="Wu L."/>
            <person name="Ma J."/>
        </authorList>
    </citation>
    <scope>NUCLEOTIDE SEQUENCE [LARGE SCALE GENOMIC DNA]</scope>
    <source>
        <strain evidence="3">TBRC 1276</strain>
    </source>
</reference>
<dbReference type="Proteomes" id="UP001595851">
    <property type="component" value="Unassembled WGS sequence"/>
</dbReference>
<proteinExistence type="predicted"/>